<proteinExistence type="predicted"/>
<dbReference type="AlphaFoldDB" id="K8A8Y5"/>
<accession>K8A8Y5</accession>
<dbReference type="Proteomes" id="UP000009340">
    <property type="component" value="Unassembled WGS sequence"/>
</dbReference>
<name>K8A8Y5_9ENTR</name>
<gene>
    <name evidence="1" type="ORF">BN137_1574</name>
</gene>
<reference evidence="1" key="1">
    <citation type="submission" date="2012-07" db="EMBL/GenBank/DDBJ databases">
        <authorList>
            <person name="Cummings C."/>
        </authorList>
    </citation>
    <scope>NUCLEOTIDE SEQUENCE</scope>
    <source>
        <strain evidence="1">1330</strain>
    </source>
</reference>
<evidence type="ECO:0000313" key="1">
    <source>
        <dbReference type="EMBL" id="CCJ72209.1"/>
    </source>
</evidence>
<organism evidence="1 2">
    <name type="scientific">Cronobacter condimenti 1330</name>
    <dbReference type="NCBI Taxonomy" id="1073999"/>
    <lineage>
        <taxon>Bacteria</taxon>
        <taxon>Pseudomonadati</taxon>
        <taxon>Pseudomonadota</taxon>
        <taxon>Gammaproteobacteria</taxon>
        <taxon>Enterobacterales</taxon>
        <taxon>Enterobacteriaceae</taxon>
        <taxon>Cronobacter</taxon>
    </lineage>
</organism>
<protein>
    <submittedName>
        <fullName evidence="1">Uncharacterized protein</fullName>
    </submittedName>
</protein>
<comment type="caution">
    <text evidence="1">The sequence shown here is derived from an EMBL/GenBank/DDBJ whole genome shotgun (WGS) entry which is preliminary data.</text>
</comment>
<evidence type="ECO:0000313" key="2">
    <source>
        <dbReference type="Proteomes" id="UP000009340"/>
    </source>
</evidence>
<dbReference type="EMBL" id="CAKW01000061">
    <property type="protein sequence ID" value="CCJ72209.1"/>
    <property type="molecule type" value="Genomic_DNA"/>
</dbReference>
<sequence>MPRASPFAVSFPFLPGAFFSLVIRCPLRLIAEGAYQGYHTPLRVTFWRPGFAPARFS</sequence>